<feature type="transmembrane region" description="Helical" evidence="8">
    <location>
        <begin position="580"/>
        <end position="604"/>
    </location>
</feature>
<feature type="transmembrane region" description="Helical" evidence="8">
    <location>
        <begin position="542"/>
        <end position="560"/>
    </location>
</feature>
<dbReference type="Gene3D" id="1.20.1250.20">
    <property type="entry name" value="MFS general substrate transporter like domains"/>
    <property type="match status" value="3"/>
</dbReference>
<feature type="transmembrane region" description="Helical" evidence="8">
    <location>
        <begin position="32"/>
        <end position="52"/>
    </location>
</feature>
<keyword evidence="7 8" id="KW-0472">Membrane</keyword>
<dbReference type="SUPFAM" id="SSF103473">
    <property type="entry name" value="MFS general substrate transporter"/>
    <property type="match status" value="2"/>
</dbReference>
<feature type="transmembrane region" description="Helical" evidence="8">
    <location>
        <begin position="843"/>
        <end position="864"/>
    </location>
</feature>
<dbReference type="FunFam" id="1.20.1250.20:FF:000410">
    <property type="entry name" value="POT family protein"/>
    <property type="match status" value="1"/>
</dbReference>
<evidence type="ECO:0000256" key="6">
    <source>
        <dbReference type="ARBA" id="ARBA00022989"/>
    </source>
</evidence>
<keyword evidence="3" id="KW-0813">Transport</keyword>
<evidence type="ECO:0000256" key="1">
    <source>
        <dbReference type="ARBA" id="ARBA00004141"/>
    </source>
</evidence>
<feature type="transmembrane region" description="Helical" evidence="8">
    <location>
        <begin position="218"/>
        <end position="238"/>
    </location>
</feature>
<feature type="transmembrane region" description="Helical" evidence="8">
    <location>
        <begin position="100"/>
        <end position="123"/>
    </location>
</feature>
<dbReference type="CDD" id="cd17417">
    <property type="entry name" value="MFS_NPF5"/>
    <property type="match status" value="1"/>
</dbReference>
<name>A0A199W1U7_ANACO</name>
<evidence type="ECO:0000256" key="3">
    <source>
        <dbReference type="ARBA" id="ARBA00022448"/>
    </source>
</evidence>
<comment type="subcellular location">
    <subcellularLocation>
        <location evidence="1">Membrane</location>
        <topology evidence="1">Multi-pass membrane protein</topology>
    </subcellularLocation>
</comment>
<dbReference type="GO" id="GO:0071916">
    <property type="term" value="F:dipeptide transmembrane transporter activity"/>
    <property type="evidence" value="ECO:0007669"/>
    <property type="project" value="InterPro"/>
</dbReference>
<keyword evidence="5 8" id="KW-0812">Transmembrane</keyword>
<dbReference type="EMBL" id="LSRQ01000432">
    <property type="protein sequence ID" value="OAY82890.1"/>
    <property type="molecule type" value="Genomic_DNA"/>
</dbReference>
<feature type="transmembrane region" description="Helical" evidence="8">
    <location>
        <begin position="611"/>
        <end position="631"/>
    </location>
</feature>
<feature type="transmembrane region" description="Helical" evidence="8">
    <location>
        <begin position="469"/>
        <end position="490"/>
    </location>
</feature>
<evidence type="ECO:0000256" key="5">
    <source>
        <dbReference type="ARBA" id="ARBA00022692"/>
    </source>
</evidence>
<feature type="transmembrane region" description="Helical" evidence="8">
    <location>
        <begin position="143"/>
        <end position="160"/>
    </location>
</feature>
<evidence type="ECO:0000256" key="7">
    <source>
        <dbReference type="ARBA" id="ARBA00023136"/>
    </source>
</evidence>
<dbReference type="AlphaFoldDB" id="A0A199W1U7"/>
<reference evidence="9 10" key="1">
    <citation type="journal article" date="2016" name="DNA Res.">
        <title>The draft genome of MD-2 pineapple using hybrid error correction of long reads.</title>
        <authorList>
            <person name="Redwan R.M."/>
            <person name="Saidin A."/>
            <person name="Kumar S.V."/>
        </authorList>
    </citation>
    <scope>NUCLEOTIDE SEQUENCE [LARGE SCALE GENOMIC DNA]</scope>
    <source>
        <strain evidence="10">cv. MD2</strain>
        <tissue evidence="9">Leaf</tissue>
    </source>
</reference>
<protein>
    <submittedName>
        <fullName evidence="9">Protein NRT1/ PTR FAMILY 5.10</fullName>
    </submittedName>
</protein>
<feature type="transmembrane region" description="Helical" evidence="8">
    <location>
        <begin position="193"/>
        <end position="212"/>
    </location>
</feature>
<gene>
    <name evidence="9" type="ORF">ACMD2_06337</name>
</gene>
<evidence type="ECO:0000256" key="4">
    <source>
        <dbReference type="ARBA" id="ARBA00022553"/>
    </source>
</evidence>
<sequence length="996" mass="110571">MDSDPLLGGSEPLIGVVDYRGRPVRHSSSGRWTAALFVMALEFAVRFAFYGVSSNLITYLTGPLGQSTATAAAAVNAWSGTASMLPLLGAFLADSFLGRYRIIVLAAGLYATGYGMLTLSSTLPFLRPPKCMDSANSSTCQPSLFQVAFFYVSLYLIAFAQGGDKPCGLAFGADQFDQNDPKESVSRSSFFNWWYFVMSMGMTVAVAVLSYVQDNIGWGVGFGIPGVIMSFALIIFLLGTKMYRFYVVDKESPFARIGKTFVSLARNWKASLLQPREDIERQQDKFLTREDECEQSRIEEAKRVLRLFPIWATSLVYAVAFAQLATFFTKQGRTLDRSITSSIQVPPAALQSFGSLTIMAFVPIYDRILVPLAQKFSKLHSGITMLQRVGIGMTISFISMIVAALVEMKRLKTAQDFGLIDEPKATIPMSFWWLVPQYMLIGLADVFIVVGLQEFFYDQVPDGLRSLGLALYTSIMGIGSFISSALISMIDEMTSKNGDSWFSNNLNRAHLDYFYLLLAGLGPLIGVVDYRGRPVCRSSSGRWTAALFVMELEFAVRFAYFGMSSNLITYLTGPLGQSTAAAASAVNAWSGAASMLSLLGAFLADSFLGRYRTIVLAALLYATSCGLAFGADQFDQNEPKECASRGSFFNWWYFVTSTGMTFAYIILSYVQDNVGWGLGFGIPAIIMSFALVVFLLGTKTYRIYVVEQESPFARIGKAFVSLARSWKASLLRPREDKERQQDEYSTTGDECEQSHMEEAKRVLRLFPIWATSLVYAVTFAQLATFFTKQGRTLDRSITSSIQVPPAALQSFRSLTIMAFVPVYDRFLVPLARKFSKLHSGITTLKRAGIGMAISFISMVVAALVEMKRLQMARDFGLIDEPNDTIPMSFWWLVPQYMLIGLADVFIVVGLQEFFYDQVPDGLRSLGIALYMSILGIGSFISSVLIFVIDEMTSKNGDSWFSNNLNRAHLDYFYLLLAGLALIKREAKKEEEEEEEE</sequence>
<evidence type="ECO:0000256" key="8">
    <source>
        <dbReference type="SAM" id="Phobius"/>
    </source>
</evidence>
<feature type="transmembrane region" description="Helical" evidence="8">
    <location>
        <begin position="72"/>
        <end position="93"/>
    </location>
</feature>
<dbReference type="GO" id="GO:0080054">
    <property type="term" value="F:low-affinity nitrate transmembrane transporter activity"/>
    <property type="evidence" value="ECO:0007669"/>
    <property type="project" value="UniProtKB-ARBA"/>
</dbReference>
<dbReference type="InterPro" id="IPR044739">
    <property type="entry name" value="NRT1/PTR"/>
</dbReference>
<dbReference type="FunFam" id="1.20.1250.20:FF:000147">
    <property type="entry name" value="Protein NRT1/ PTR family 5.10"/>
    <property type="match status" value="1"/>
</dbReference>
<dbReference type="GO" id="GO:0042937">
    <property type="term" value="F:tripeptide transmembrane transporter activity"/>
    <property type="evidence" value="ECO:0007669"/>
    <property type="project" value="InterPro"/>
</dbReference>
<feature type="transmembrane region" description="Helical" evidence="8">
    <location>
        <begin position="677"/>
        <end position="697"/>
    </location>
</feature>
<feature type="transmembrane region" description="Helical" evidence="8">
    <location>
        <begin position="510"/>
        <end position="530"/>
    </location>
</feature>
<keyword evidence="4" id="KW-0597">Phosphoprotein</keyword>
<comment type="similarity">
    <text evidence="2">Belongs to the major facilitator superfamily. Proton-dependent oligopeptide transporter (POT/PTR) (TC 2.A.17) family.</text>
</comment>
<accession>A0A199W1U7</accession>
<dbReference type="Proteomes" id="UP000092600">
    <property type="component" value="Unassembled WGS sequence"/>
</dbReference>
<feature type="transmembrane region" description="Helical" evidence="8">
    <location>
        <begin position="651"/>
        <end position="670"/>
    </location>
</feature>
<feature type="transmembrane region" description="Helical" evidence="8">
    <location>
        <begin position="386"/>
        <end position="406"/>
    </location>
</feature>
<dbReference type="PANTHER" id="PTHR11654">
    <property type="entry name" value="OLIGOPEPTIDE TRANSPORTER-RELATED"/>
    <property type="match status" value="1"/>
</dbReference>
<feature type="transmembrane region" description="Helical" evidence="8">
    <location>
        <begin position="896"/>
        <end position="915"/>
    </location>
</feature>
<proteinExistence type="inferred from homology"/>
<evidence type="ECO:0000313" key="9">
    <source>
        <dbReference type="EMBL" id="OAY82890.1"/>
    </source>
</evidence>
<feature type="transmembrane region" description="Helical" evidence="8">
    <location>
        <begin position="927"/>
        <end position="948"/>
    </location>
</feature>
<dbReference type="Pfam" id="PF00854">
    <property type="entry name" value="PTR2"/>
    <property type="match status" value="2"/>
</dbReference>
<feature type="transmembrane region" description="Helical" evidence="8">
    <location>
        <begin position="307"/>
        <end position="328"/>
    </location>
</feature>
<dbReference type="InterPro" id="IPR036259">
    <property type="entry name" value="MFS_trans_sf"/>
</dbReference>
<dbReference type="GO" id="GO:0009705">
    <property type="term" value="C:plant-type vacuole membrane"/>
    <property type="evidence" value="ECO:0007669"/>
    <property type="project" value="UniProtKB-ARBA"/>
</dbReference>
<evidence type="ECO:0000256" key="2">
    <source>
        <dbReference type="ARBA" id="ARBA00005982"/>
    </source>
</evidence>
<evidence type="ECO:0000313" key="10">
    <source>
        <dbReference type="Proteomes" id="UP000092600"/>
    </source>
</evidence>
<feature type="transmembrane region" description="Helical" evidence="8">
    <location>
        <begin position="438"/>
        <end position="457"/>
    </location>
</feature>
<organism evidence="9 10">
    <name type="scientific">Ananas comosus</name>
    <name type="common">Pineapple</name>
    <name type="synonym">Ananas ananas</name>
    <dbReference type="NCBI Taxonomy" id="4615"/>
    <lineage>
        <taxon>Eukaryota</taxon>
        <taxon>Viridiplantae</taxon>
        <taxon>Streptophyta</taxon>
        <taxon>Embryophyta</taxon>
        <taxon>Tracheophyta</taxon>
        <taxon>Spermatophyta</taxon>
        <taxon>Magnoliopsida</taxon>
        <taxon>Liliopsida</taxon>
        <taxon>Poales</taxon>
        <taxon>Bromeliaceae</taxon>
        <taxon>Bromelioideae</taxon>
        <taxon>Ananas</taxon>
    </lineage>
</organism>
<keyword evidence="6 8" id="KW-1133">Transmembrane helix</keyword>
<feature type="transmembrane region" description="Helical" evidence="8">
    <location>
        <begin position="766"/>
        <end position="786"/>
    </location>
</feature>
<comment type="caution">
    <text evidence="9">The sequence shown here is derived from an EMBL/GenBank/DDBJ whole genome shotgun (WGS) entry which is preliminary data.</text>
</comment>
<dbReference type="InterPro" id="IPR000109">
    <property type="entry name" value="POT_fam"/>
</dbReference>